<protein>
    <submittedName>
        <fullName evidence="2">Uncharacterized protein</fullName>
    </submittedName>
</protein>
<feature type="chain" id="PRO_5001760440" evidence="1">
    <location>
        <begin position="26"/>
        <end position="95"/>
    </location>
</feature>
<dbReference type="EMBL" id="JOKG01000005">
    <property type="protein sequence ID" value="KEQ11818.1"/>
    <property type="molecule type" value="Genomic_DNA"/>
</dbReference>
<organism evidence="2 3">
    <name type="scientific">Endozoicomonas montiporae</name>
    <dbReference type="NCBI Taxonomy" id="1027273"/>
    <lineage>
        <taxon>Bacteria</taxon>
        <taxon>Pseudomonadati</taxon>
        <taxon>Pseudomonadota</taxon>
        <taxon>Gammaproteobacteria</taxon>
        <taxon>Oceanospirillales</taxon>
        <taxon>Endozoicomonadaceae</taxon>
        <taxon>Endozoicomonas</taxon>
    </lineage>
</organism>
<sequence>MNTLKSVVSCFVAISLLFASGSVLSNPWETGTGLTKEKINSAKKQFNTYQTNKNLPEVSAYLSNWTHYSQGLVPSIDTLARIFHKRRQVPPNHLI</sequence>
<accession>A0A081N045</accession>
<feature type="signal peptide" evidence="1">
    <location>
        <begin position="1"/>
        <end position="25"/>
    </location>
</feature>
<gene>
    <name evidence="2" type="ORF">GZ77_22050</name>
</gene>
<dbReference type="RefSeq" id="WP_034878961.1">
    <property type="nucleotide sequence ID" value="NZ_JOKG01000005.1"/>
</dbReference>
<keyword evidence="1" id="KW-0732">Signal</keyword>
<reference evidence="2 3" key="1">
    <citation type="submission" date="2014-06" db="EMBL/GenBank/DDBJ databases">
        <title>Whole Genome Sequences of Three Symbiotic Endozoicomonas Bacteria.</title>
        <authorList>
            <person name="Neave M.J."/>
            <person name="Apprill A."/>
            <person name="Voolstra C.R."/>
        </authorList>
    </citation>
    <scope>NUCLEOTIDE SEQUENCE [LARGE SCALE GENOMIC DNA]</scope>
    <source>
        <strain evidence="2 3">LMG 24815</strain>
    </source>
</reference>
<keyword evidence="3" id="KW-1185">Reference proteome</keyword>
<dbReference type="Proteomes" id="UP000028006">
    <property type="component" value="Unassembled WGS sequence"/>
</dbReference>
<dbReference type="AlphaFoldDB" id="A0A081N045"/>
<proteinExistence type="predicted"/>
<evidence type="ECO:0000256" key="1">
    <source>
        <dbReference type="SAM" id="SignalP"/>
    </source>
</evidence>
<evidence type="ECO:0000313" key="2">
    <source>
        <dbReference type="EMBL" id="KEQ11818.1"/>
    </source>
</evidence>
<name>A0A081N045_9GAMM</name>
<comment type="caution">
    <text evidence="2">The sequence shown here is derived from an EMBL/GenBank/DDBJ whole genome shotgun (WGS) entry which is preliminary data.</text>
</comment>
<evidence type="ECO:0000313" key="3">
    <source>
        <dbReference type="Proteomes" id="UP000028006"/>
    </source>
</evidence>